<feature type="domain" description="Bacterial phospholipase C C-terminal" evidence="1">
    <location>
        <begin position="132"/>
        <end position="180"/>
    </location>
</feature>
<dbReference type="Proteomes" id="UP001200642">
    <property type="component" value="Unassembled WGS sequence"/>
</dbReference>
<sequence>MPETSNYPALDAASKLLPLAAAPANPAPLYQEKGTRYSRALPYRLNVHFNRSKNDDKINLIFENGGDDGAVCHVYDLNHLDRIPRRYTVEAGKSLADDWKVGSDQGSYDLEVYGPNGYFHKFSGNINSLEEPEITLDYDYRKGGITVDIKNPGNSPVVATITSNAYDHGGPWEFRIAGGKVEYRSHKKLDKMQMGIVGS</sequence>
<dbReference type="GO" id="GO:0016042">
    <property type="term" value="P:lipid catabolic process"/>
    <property type="evidence" value="ECO:0007669"/>
    <property type="project" value="InterPro"/>
</dbReference>
<protein>
    <submittedName>
        <fullName evidence="2">DUF756 domain-containing protein</fullName>
    </submittedName>
</protein>
<evidence type="ECO:0000313" key="3">
    <source>
        <dbReference type="Proteomes" id="UP001200642"/>
    </source>
</evidence>
<dbReference type="RefSeq" id="WP_317904024.1">
    <property type="nucleotide sequence ID" value="NZ_JAIRBC010000054.1"/>
</dbReference>
<dbReference type="InterPro" id="IPR008475">
    <property type="entry name" value="PLipase_C_C"/>
</dbReference>
<name>A0AAE3EXD7_9FLAO</name>
<dbReference type="GO" id="GO:0004629">
    <property type="term" value="F:phospholipase C activity"/>
    <property type="evidence" value="ECO:0007669"/>
    <property type="project" value="InterPro"/>
</dbReference>
<accession>A0AAE3EXD7</accession>
<gene>
    <name evidence="2" type="ORF">K8352_19160</name>
</gene>
<proteinExistence type="predicted"/>
<organism evidence="2 3">
    <name type="scientific">Cerina litoralis</name>
    <dbReference type="NCBI Taxonomy" id="2874477"/>
    <lineage>
        <taxon>Bacteria</taxon>
        <taxon>Pseudomonadati</taxon>
        <taxon>Bacteroidota</taxon>
        <taxon>Flavobacteriia</taxon>
        <taxon>Flavobacteriales</taxon>
        <taxon>Flavobacteriaceae</taxon>
        <taxon>Cerina</taxon>
    </lineage>
</organism>
<dbReference type="AlphaFoldDB" id="A0AAE3EXD7"/>
<keyword evidence="3" id="KW-1185">Reference proteome</keyword>
<feature type="domain" description="Bacterial phospholipase C C-terminal" evidence="1">
    <location>
        <begin position="38"/>
        <end position="125"/>
    </location>
</feature>
<reference evidence="2" key="1">
    <citation type="submission" date="2023-02" db="EMBL/GenBank/DDBJ databases">
        <title>Genome of Flavobacteriaceae gen. nov. sp. strain F89.</title>
        <authorList>
            <person name="Wang Y."/>
        </authorList>
    </citation>
    <scope>NUCLEOTIDE SEQUENCE</scope>
    <source>
        <strain evidence="2">F89</strain>
    </source>
</reference>
<dbReference type="Pfam" id="PF05506">
    <property type="entry name" value="PLipase_C_C"/>
    <property type="match status" value="2"/>
</dbReference>
<comment type="caution">
    <text evidence="2">The sequence shown here is derived from an EMBL/GenBank/DDBJ whole genome shotgun (WGS) entry which is preliminary data.</text>
</comment>
<evidence type="ECO:0000313" key="2">
    <source>
        <dbReference type="EMBL" id="MCG2462890.1"/>
    </source>
</evidence>
<dbReference type="EMBL" id="JAIRBC010000054">
    <property type="protein sequence ID" value="MCG2462890.1"/>
    <property type="molecule type" value="Genomic_DNA"/>
</dbReference>
<evidence type="ECO:0000259" key="1">
    <source>
        <dbReference type="Pfam" id="PF05506"/>
    </source>
</evidence>